<dbReference type="PROSITE" id="PS50920">
    <property type="entry name" value="SOLCAR"/>
    <property type="match status" value="1"/>
</dbReference>
<keyword evidence="5" id="KW-1133">Transmembrane helix</keyword>
<evidence type="ECO:0000313" key="10">
    <source>
        <dbReference type="EMBL" id="KAJ8319656.1"/>
    </source>
</evidence>
<proteinExistence type="inferred from homology"/>
<evidence type="ECO:0000256" key="7">
    <source>
        <dbReference type="ARBA" id="ARBA00023136"/>
    </source>
</evidence>
<evidence type="ECO:0000256" key="6">
    <source>
        <dbReference type="ARBA" id="ARBA00023128"/>
    </source>
</evidence>
<keyword evidence="11" id="KW-1185">Reference proteome</keyword>
<name>A0ABQ9FQV8_TEGGR</name>
<dbReference type="EMBL" id="JARBDR010000172">
    <property type="protein sequence ID" value="KAJ8319656.1"/>
    <property type="molecule type" value="Genomic_DNA"/>
</dbReference>
<protein>
    <submittedName>
        <fullName evidence="10">Uncharacterized protein</fullName>
    </submittedName>
</protein>
<keyword evidence="9" id="KW-0813">Transport</keyword>
<dbReference type="PANTHER" id="PTHR45678">
    <property type="entry name" value="MITOCHONDRIAL 2-OXODICARBOXYLATE CARRIER 1-RELATED"/>
    <property type="match status" value="1"/>
</dbReference>
<dbReference type="Pfam" id="PF00153">
    <property type="entry name" value="Mito_carr"/>
    <property type="match status" value="1"/>
</dbReference>
<dbReference type="Gene3D" id="1.50.40.10">
    <property type="entry name" value="Mitochondrial carrier domain"/>
    <property type="match status" value="1"/>
</dbReference>
<accession>A0ABQ9FQV8</accession>
<dbReference type="InterPro" id="IPR018108">
    <property type="entry name" value="MCP_transmembrane"/>
</dbReference>
<gene>
    <name evidence="10" type="ORF">KUTeg_002791</name>
</gene>
<feature type="repeat" description="Solcar" evidence="8">
    <location>
        <begin position="89"/>
        <end position="175"/>
    </location>
</feature>
<evidence type="ECO:0000256" key="8">
    <source>
        <dbReference type="PROSITE-ProRule" id="PRU00282"/>
    </source>
</evidence>
<evidence type="ECO:0000256" key="4">
    <source>
        <dbReference type="ARBA" id="ARBA00022792"/>
    </source>
</evidence>
<comment type="caution">
    <text evidence="10">The sequence shown here is derived from an EMBL/GenBank/DDBJ whole genome shotgun (WGS) entry which is preliminary data.</text>
</comment>
<dbReference type="SUPFAM" id="SSF103506">
    <property type="entry name" value="Mitochondrial carrier"/>
    <property type="match status" value="1"/>
</dbReference>
<keyword evidence="4" id="KW-0999">Mitochondrion inner membrane</keyword>
<keyword evidence="7 8" id="KW-0472">Membrane</keyword>
<evidence type="ECO:0000256" key="3">
    <source>
        <dbReference type="ARBA" id="ARBA00022692"/>
    </source>
</evidence>
<comment type="similarity">
    <text evidence="2 9">Belongs to the mitochondrial carrier (TC 2.A.29) family.</text>
</comment>
<evidence type="ECO:0000256" key="9">
    <source>
        <dbReference type="RuleBase" id="RU000488"/>
    </source>
</evidence>
<evidence type="ECO:0000313" key="11">
    <source>
        <dbReference type="Proteomes" id="UP001217089"/>
    </source>
</evidence>
<organism evidence="10 11">
    <name type="scientific">Tegillarca granosa</name>
    <name type="common">Malaysian cockle</name>
    <name type="synonym">Anadara granosa</name>
    <dbReference type="NCBI Taxonomy" id="220873"/>
    <lineage>
        <taxon>Eukaryota</taxon>
        <taxon>Metazoa</taxon>
        <taxon>Spiralia</taxon>
        <taxon>Lophotrochozoa</taxon>
        <taxon>Mollusca</taxon>
        <taxon>Bivalvia</taxon>
        <taxon>Autobranchia</taxon>
        <taxon>Pteriomorphia</taxon>
        <taxon>Arcoida</taxon>
        <taxon>Arcoidea</taxon>
        <taxon>Arcidae</taxon>
        <taxon>Tegillarca</taxon>
    </lineage>
</organism>
<keyword evidence="3 8" id="KW-0812">Transmembrane</keyword>
<evidence type="ECO:0000256" key="5">
    <source>
        <dbReference type="ARBA" id="ARBA00022989"/>
    </source>
</evidence>
<dbReference type="InterPro" id="IPR051028">
    <property type="entry name" value="Mito_Solute_Carrier"/>
</dbReference>
<dbReference type="PANTHER" id="PTHR45678:SF9">
    <property type="entry name" value="CALCIUM-BINDING MITOCHONDRIAL CARRIER PROTEIN ARALAR1"/>
    <property type="match status" value="1"/>
</dbReference>
<sequence length="207" mass="23153">MWIADMAQYYPVKQRKSSDDANERLKNVQYDEVVEAEKAVSAWAPGRQKELPVTEGRKRTALLEIAESVYRFTLGSVAGAYRATTMYPIDQRVHLLKACGATAVYPIDLVKTRLQNQRSVSSAENLMYKNSWDCFKKVLRFEGFTGLYRGLGPQLVGMNDLVRDKCRRNDGSVPLWGEIIAGGTVSYMPKREVFTIKGGMIAGGTVS</sequence>
<keyword evidence="6" id="KW-0496">Mitochondrion</keyword>
<dbReference type="Proteomes" id="UP001217089">
    <property type="component" value="Unassembled WGS sequence"/>
</dbReference>
<comment type="subcellular location">
    <subcellularLocation>
        <location evidence="1">Mitochondrion inner membrane</location>
        <topology evidence="1">Multi-pass membrane protein</topology>
    </subcellularLocation>
</comment>
<reference evidence="10 11" key="1">
    <citation type="submission" date="2022-12" db="EMBL/GenBank/DDBJ databases">
        <title>Chromosome-level genome of Tegillarca granosa.</title>
        <authorList>
            <person name="Kim J."/>
        </authorList>
    </citation>
    <scope>NUCLEOTIDE SEQUENCE [LARGE SCALE GENOMIC DNA]</scope>
    <source>
        <strain evidence="10">Teg-2019</strain>
        <tissue evidence="10">Adductor muscle</tissue>
    </source>
</reference>
<evidence type="ECO:0000256" key="1">
    <source>
        <dbReference type="ARBA" id="ARBA00004448"/>
    </source>
</evidence>
<evidence type="ECO:0000256" key="2">
    <source>
        <dbReference type="ARBA" id="ARBA00006375"/>
    </source>
</evidence>
<dbReference type="InterPro" id="IPR023395">
    <property type="entry name" value="MCP_dom_sf"/>
</dbReference>